<protein>
    <recommendedName>
        <fullName evidence="6">Alpha/beta hydrolase</fullName>
    </recommendedName>
</protein>
<evidence type="ECO:0000313" key="4">
    <source>
        <dbReference type="EMBL" id="MBL0388081.1"/>
    </source>
</evidence>
<evidence type="ECO:0000256" key="3">
    <source>
        <dbReference type="ARBA" id="ARBA00023098"/>
    </source>
</evidence>
<keyword evidence="2" id="KW-0442">Lipid degradation</keyword>
<evidence type="ECO:0008006" key="6">
    <source>
        <dbReference type="Google" id="ProtNLM"/>
    </source>
</evidence>
<name>A0ABS1JCT4_9BACL</name>
<dbReference type="Proteomes" id="UP000602284">
    <property type="component" value="Unassembled WGS sequence"/>
</dbReference>
<dbReference type="InterPro" id="IPR029058">
    <property type="entry name" value="AB_hydrolase_fold"/>
</dbReference>
<evidence type="ECO:0000256" key="1">
    <source>
        <dbReference type="ARBA" id="ARBA00022801"/>
    </source>
</evidence>
<dbReference type="Pfam" id="PF03403">
    <property type="entry name" value="PAF-AH_p_II"/>
    <property type="match status" value="1"/>
</dbReference>
<gene>
    <name evidence="4" type="ORF">JJB07_15790</name>
</gene>
<evidence type="ECO:0000256" key="2">
    <source>
        <dbReference type="ARBA" id="ARBA00022963"/>
    </source>
</evidence>
<evidence type="ECO:0000313" key="5">
    <source>
        <dbReference type="Proteomes" id="UP000602284"/>
    </source>
</evidence>
<dbReference type="SUPFAM" id="SSF53474">
    <property type="entry name" value="alpha/beta-Hydrolases"/>
    <property type="match status" value="1"/>
</dbReference>
<keyword evidence="1" id="KW-0378">Hydrolase</keyword>
<dbReference type="Gene3D" id="3.40.50.1820">
    <property type="entry name" value="alpha/beta hydrolase"/>
    <property type="match status" value="1"/>
</dbReference>
<reference evidence="4 5" key="1">
    <citation type="submission" date="2021-01" db="EMBL/GenBank/DDBJ databases">
        <title>Tumebacillus sp. strain ITR2 16S ribosomal RNA gene Genome sequencing and assembly.</title>
        <authorList>
            <person name="Kang M."/>
        </authorList>
    </citation>
    <scope>NUCLEOTIDE SEQUENCE [LARGE SCALE GENOMIC DNA]</scope>
    <source>
        <strain evidence="4 5">ITR2</strain>
    </source>
</reference>
<accession>A0ABS1JCT4</accession>
<sequence length="368" mass="41066">MKRMGRVVNVLSDEQRVEWLHRSKGATQGEHAEQREAIRRFPVSVYYPVGADVAPEQEVPYLNVFAPAVEQSLQTLLEMGAQEEHLRSLTCGIQDFAEMTRTNHPKPVVVYSPAMGVDRDLYQYNISQLVQAGYVVVTVGAAYETLFTVMPDGEFLRQGAALEGFDFGDFDALRKLVEVRRLDLLQVLDELAVWNEQDPLLKGQLDLNGIGLIGHSLGGAAVYALAEEDSRVKAVVLQDPSLHLPAYEREVQVPLLLQRQMNTSRDDLAKSGMQESVKEATLSGQRLLFDRAKGFRSLIKIKGANHMTFCDFPILFGNVEETAVLQEAISELTVAFLDEWLLGRNRAYQEFIAIDSRVAQIDADGNAV</sequence>
<organism evidence="4 5">
    <name type="scientific">Tumebacillus amylolyticus</name>
    <dbReference type="NCBI Taxonomy" id="2801339"/>
    <lineage>
        <taxon>Bacteria</taxon>
        <taxon>Bacillati</taxon>
        <taxon>Bacillota</taxon>
        <taxon>Bacilli</taxon>
        <taxon>Bacillales</taxon>
        <taxon>Alicyclobacillaceae</taxon>
        <taxon>Tumebacillus</taxon>
    </lineage>
</organism>
<dbReference type="EMBL" id="JAEQNB010000005">
    <property type="protein sequence ID" value="MBL0388081.1"/>
    <property type="molecule type" value="Genomic_DNA"/>
</dbReference>
<keyword evidence="5" id="KW-1185">Reference proteome</keyword>
<proteinExistence type="predicted"/>
<comment type="caution">
    <text evidence="4">The sequence shown here is derived from an EMBL/GenBank/DDBJ whole genome shotgun (WGS) entry which is preliminary data.</text>
</comment>
<keyword evidence="3" id="KW-0443">Lipid metabolism</keyword>
<dbReference type="PANTHER" id="PTHR10272:SF0">
    <property type="entry name" value="PLATELET-ACTIVATING FACTOR ACETYLHYDROLASE"/>
    <property type="match status" value="1"/>
</dbReference>
<dbReference type="PANTHER" id="PTHR10272">
    <property type="entry name" value="PLATELET-ACTIVATING FACTOR ACETYLHYDROLASE"/>
    <property type="match status" value="1"/>
</dbReference>